<feature type="transmembrane region" description="Helical" evidence="6">
    <location>
        <begin position="751"/>
        <end position="773"/>
    </location>
</feature>
<feature type="transmembrane region" description="Helical" evidence="6">
    <location>
        <begin position="335"/>
        <end position="357"/>
    </location>
</feature>
<keyword evidence="5 6" id="KW-0472">Membrane</keyword>
<dbReference type="InterPro" id="IPR050250">
    <property type="entry name" value="Macrolide_Exporter_MacB"/>
</dbReference>
<keyword evidence="10" id="KW-1185">Reference proteome</keyword>
<dbReference type="RefSeq" id="WP_162445206.1">
    <property type="nucleotide sequence ID" value="NZ_CP048222.1"/>
</dbReference>
<feature type="transmembrane region" description="Helical" evidence="6">
    <location>
        <begin position="282"/>
        <end position="302"/>
    </location>
</feature>
<feature type="domain" description="ABC3 transporter permease C-terminal" evidence="7">
    <location>
        <begin position="286"/>
        <end position="395"/>
    </location>
</feature>
<feature type="transmembrane region" description="Helical" evidence="6">
    <location>
        <begin position="21"/>
        <end position="41"/>
    </location>
</feature>
<dbReference type="EMBL" id="CP048222">
    <property type="protein sequence ID" value="QHT69217.1"/>
    <property type="molecule type" value="Genomic_DNA"/>
</dbReference>
<dbReference type="Proteomes" id="UP000480178">
    <property type="component" value="Chromosome"/>
</dbReference>
<feature type="transmembrane region" description="Helical" evidence="6">
    <location>
        <begin position="377"/>
        <end position="398"/>
    </location>
</feature>
<dbReference type="KEGG" id="rhoz:GXP67_22550"/>
<feature type="transmembrane region" description="Helical" evidence="6">
    <location>
        <begin position="670"/>
        <end position="693"/>
    </location>
</feature>
<dbReference type="InterPro" id="IPR003838">
    <property type="entry name" value="ABC3_permease_C"/>
</dbReference>
<feature type="domain" description="MacB-like periplasmic core" evidence="8">
    <location>
        <begin position="431"/>
        <end position="594"/>
    </location>
</feature>
<feature type="domain" description="ABC3 transporter permease C-terminal" evidence="7">
    <location>
        <begin position="675"/>
        <end position="773"/>
    </location>
</feature>
<evidence type="ECO:0000256" key="3">
    <source>
        <dbReference type="ARBA" id="ARBA00022692"/>
    </source>
</evidence>
<reference evidence="9 10" key="1">
    <citation type="submission" date="2020-01" db="EMBL/GenBank/DDBJ databases">
        <authorList>
            <person name="Kim M.K."/>
        </authorList>
    </citation>
    <scope>NUCLEOTIDE SEQUENCE [LARGE SCALE GENOMIC DNA]</scope>
    <source>
        <strain evidence="9 10">172606-1</strain>
    </source>
</reference>
<keyword evidence="4 6" id="KW-1133">Transmembrane helix</keyword>
<evidence type="ECO:0000256" key="4">
    <source>
        <dbReference type="ARBA" id="ARBA00022989"/>
    </source>
</evidence>
<evidence type="ECO:0000256" key="6">
    <source>
        <dbReference type="SAM" id="Phobius"/>
    </source>
</evidence>
<keyword evidence="3 6" id="KW-0812">Transmembrane</keyword>
<dbReference type="GO" id="GO:0005886">
    <property type="term" value="C:plasma membrane"/>
    <property type="evidence" value="ECO:0007669"/>
    <property type="project" value="UniProtKB-SubCell"/>
</dbReference>
<gene>
    <name evidence="9" type="ORF">GXP67_22550</name>
</gene>
<feature type="transmembrane region" description="Helical" evidence="6">
    <location>
        <begin position="419"/>
        <end position="443"/>
    </location>
</feature>
<dbReference type="Pfam" id="PF12704">
    <property type="entry name" value="MacB_PCD"/>
    <property type="match status" value="2"/>
</dbReference>
<dbReference type="Pfam" id="PF02687">
    <property type="entry name" value="FtsX"/>
    <property type="match status" value="2"/>
</dbReference>
<evidence type="ECO:0000256" key="1">
    <source>
        <dbReference type="ARBA" id="ARBA00004651"/>
    </source>
</evidence>
<keyword evidence="2" id="KW-1003">Cell membrane</keyword>
<evidence type="ECO:0000256" key="2">
    <source>
        <dbReference type="ARBA" id="ARBA00022475"/>
    </source>
</evidence>
<evidence type="ECO:0000259" key="7">
    <source>
        <dbReference type="Pfam" id="PF02687"/>
    </source>
</evidence>
<feature type="transmembrane region" description="Helical" evidence="6">
    <location>
        <begin position="721"/>
        <end position="739"/>
    </location>
</feature>
<name>A0A6C0GMQ5_9BACT</name>
<evidence type="ECO:0000259" key="8">
    <source>
        <dbReference type="Pfam" id="PF12704"/>
    </source>
</evidence>
<evidence type="ECO:0000313" key="10">
    <source>
        <dbReference type="Proteomes" id="UP000480178"/>
    </source>
</evidence>
<accession>A0A6C0GMQ5</accession>
<sequence>MLKNYITIALRNISKHRVYTLLNVSGLAVSLAVATLIMLYVKQEHSYDRWIPNAENVYRVYRYWAPYGSAWTPPPLGHTIKQEFGEIQAATRLSNDGKVLLTTQANKSLYTPLAVSTDSNFLAVFKLPLLHGDAGTALLQPYSVVLNSELAIRLYGNTNPVGQTLRVNNKKDYKITGILAPYAGKTHLEAELYYTDPDSYYYAWDGNDPTTYVSLHPQTNIAKLENKVTALINEFVKEERKKYNTNIGELPQWRFQPVSDVHLYSTQMNGPFVVKGNYQNSIILGTVAIVILLIASINYMNLATAQAGKRAREVGIRKVSGANRRELVFQFLSEASLQSLTAIPLVILLATVFLPAFNVVTDRNLVLGWNEWLQVGGYLIALVLLLGILSGLYPAFFLSAYRPVEVLKGKFSHQNRGQFLRRSLVIMQFAMAITVAIVMTFIYRQVQYMQDQELGFSSDQTLVVRINTPESVDKIQALKGEMQQNPHISAVTTASSLPGTFAPDNMFKLAGEQEDHLAHMFWVDPDYVKTLGLQLAQGQFFSWSDYTDTTGRSFVVNEAFVKEYNLKNPVGHQIGLSGQEKMGTIIGVVKDFHFQSLASEIQPMILLGNVKSRGASYAAIRMNTKEIRSTVAYIEKIWKQVEPIHPIQYTFLNDDFAQLYDDQVRLGQTLLYTTLLTIFIAALGLFGLASFMAEQRVKEIGVRKVLGASVSQLVVLLGKDFLKLVFIAGVVAVPFAIWITREWLSNFAYSIPISVMPFVLAIGASLLIAALTVSGRAIKAALLNPVKSLRNE</sequence>
<dbReference type="PANTHER" id="PTHR30572">
    <property type="entry name" value="MEMBRANE COMPONENT OF TRANSPORTER-RELATED"/>
    <property type="match status" value="1"/>
</dbReference>
<protein>
    <submittedName>
        <fullName evidence="9">FtsX-like permease family protein</fullName>
    </submittedName>
</protein>
<proteinExistence type="predicted"/>
<dbReference type="InterPro" id="IPR025857">
    <property type="entry name" value="MacB_PCD"/>
</dbReference>
<dbReference type="GO" id="GO:0022857">
    <property type="term" value="F:transmembrane transporter activity"/>
    <property type="evidence" value="ECO:0007669"/>
    <property type="project" value="TreeGrafter"/>
</dbReference>
<dbReference type="AlphaFoldDB" id="A0A6C0GMQ5"/>
<comment type="subcellular location">
    <subcellularLocation>
        <location evidence="1">Cell membrane</location>
        <topology evidence="1">Multi-pass membrane protein</topology>
    </subcellularLocation>
</comment>
<dbReference type="PANTHER" id="PTHR30572:SF18">
    <property type="entry name" value="ABC-TYPE MACROLIDE FAMILY EXPORT SYSTEM PERMEASE COMPONENT 2"/>
    <property type="match status" value="1"/>
</dbReference>
<evidence type="ECO:0000313" key="9">
    <source>
        <dbReference type="EMBL" id="QHT69217.1"/>
    </source>
</evidence>
<organism evidence="9 10">
    <name type="scientific">Rhodocytophaga rosea</name>
    <dbReference type="NCBI Taxonomy" id="2704465"/>
    <lineage>
        <taxon>Bacteria</taxon>
        <taxon>Pseudomonadati</taxon>
        <taxon>Bacteroidota</taxon>
        <taxon>Cytophagia</taxon>
        <taxon>Cytophagales</taxon>
        <taxon>Rhodocytophagaceae</taxon>
        <taxon>Rhodocytophaga</taxon>
    </lineage>
</organism>
<evidence type="ECO:0000256" key="5">
    <source>
        <dbReference type="ARBA" id="ARBA00023136"/>
    </source>
</evidence>
<feature type="domain" description="MacB-like periplasmic core" evidence="8">
    <location>
        <begin position="20"/>
        <end position="230"/>
    </location>
</feature>